<organism evidence="1 2">
    <name type="scientific">Mya arenaria</name>
    <name type="common">Soft-shell clam</name>
    <dbReference type="NCBI Taxonomy" id="6604"/>
    <lineage>
        <taxon>Eukaryota</taxon>
        <taxon>Metazoa</taxon>
        <taxon>Spiralia</taxon>
        <taxon>Lophotrochozoa</taxon>
        <taxon>Mollusca</taxon>
        <taxon>Bivalvia</taxon>
        <taxon>Autobranchia</taxon>
        <taxon>Heteroconchia</taxon>
        <taxon>Euheterodonta</taxon>
        <taxon>Imparidentia</taxon>
        <taxon>Neoheterodontei</taxon>
        <taxon>Myida</taxon>
        <taxon>Myoidea</taxon>
        <taxon>Myidae</taxon>
        <taxon>Mya</taxon>
    </lineage>
</organism>
<dbReference type="Pfam" id="PF14854">
    <property type="entry name" value="LURAP"/>
    <property type="match status" value="1"/>
</dbReference>
<dbReference type="Proteomes" id="UP001164746">
    <property type="component" value="Chromosome 13"/>
</dbReference>
<dbReference type="EMBL" id="CP111024">
    <property type="protein sequence ID" value="WAR23047.1"/>
    <property type="molecule type" value="Genomic_DNA"/>
</dbReference>
<accession>A0ABY7FLN1</accession>
<proteinExistence type="predicted"/>
<keyword evidence="2" id="KW-1185">Reference proteome</keyword>
<reference evidence="1" key="1">
    <citation type="submission" date="2022-11" db="EMBL/GenBank/DDBJ databases">
        <title>Centuries of genome instability and evolution in soft-shell clam transmissible cancer (bioRxiv).</title>
        <authorList>
            <person name="Hart S.F.M."/>
            <person name="Yonemitsu M.A."/>
            <person name="Giersch R.M."/>
            <person name="Beal B.F."/>
            <person name="Arriagada G."/>
            <person name="Davis B.W."/>
            <person name="Ostrander E.A."/>
            <person name="Goff S.P."/>
            <person name="Metzger M.J."/>
        </authorList>
    </citation>
    <scope>NUCLEOTIDE SEQUENCE</scope>
    <source>
        <strain evidence="1">MELC-2E11</strain>
        <tissue evidence="1">Siphon/mantle</tissue>
    </source>
</reference>
<evidence type="ECO:0000313" key="1">
    <source>
        <dbReference type="EMBL" id="WAR23047.1"/>
    </source>
</evidence>
<protein>
    <submittedName>
        <fullName evidence="1">Uncharacterized protein</fullName>
    </submittedName>
</protein>
<sequence>MEDPSRKLSSDSVPDIHIEPADDYTASIELSNACREFYRNRVKATENFKQNMKNRTNNDRTSTTTKRTSIDDAMVKLRGEMASLMDQDLSLMKQLLTLNEAIEDLKTKRLYHLSKDSLRASSQDLHASDLSVSETDMYETDDENEKKTLDIKDNYQTSSLSLPVPLTKENKFHAHMGLVRKSDIAIVVTDNGHRTVKHEPQSSLDSGYGDDTTYGKLLLSHRGPVEVTI</sequence>
<dbReference type="InterPro" id="IPR039499">
    <property type="entry name" value="LURA1/LRA25"/>
</dbReference>
<name>A0ABY7FLN1_MYAAR</name>
<gene>
    <name evidence="1" type="ORF">MAR_036716</name>
</gene>
<evidence type="ECO:0000313" key="2">
    <source>
        <dbReference type="Proteomes" id="UP001164746"/>
    </source>
</evidence>